<dbReference type="EMBL" id="JH431644">
    <property type="status" value="NOT_ANNOTATED_CDS"/>
    <property type="molecule type" value="Genomic_DNA"/>
</dbReference>
<organism evidence="2 3">
    <name type="scientific">Strigamia maritima</name>
    <name type="common">European centipede</name>
    <name type="synonym">Geophilus maritimus</name>
    <dbReference type="NCBI Taxonomy" id="126957"/>
    <lineage>
        <taxon>Eukaryota</taxon>
        <taxon>Metazoa</taxon>
        <taxon>Ecdysozoa</taxon>
        <taxon>Arthropoda</taxon>
        <taxon>Myriapoda</taxon>
        <taxon>Chilopoda</taxon>
        <taxon>Pleurostigmophora</taxon>
        <taxon>Geophilomorpha</taxon>
        <taxon>Linotaeniidae</taxon>
        <taxon>Strigamia</taxon>
    </lineage>
</organism>
<keyword evidence="1" id="KW-1133">Transmembrane helix</keyword>
<feature type="transmembrane region" description="Helical" evidence="1">
    <location>
        <begin position="78"/>
        <end position="97"/>
    </location>
</feature>
<feature type="transmembrane region" description="Helical" evidence="1">
    <location>
        <begin position="15"/>
        <end position="35"/>
    </location>
</feature>
<keyword evidence="1" id="KW-0812">Transmembrane</keyword>
<keyword evidence="1" id="KW-0472">Membrane</keyword>
<accession>T1IX72</accession>
<dbReference type="HOGENOM" id="CLU_136414_0_0_1"/>
<evidence type="ECO:0000256" key="1">
    <source>
        <dbReference type="SAM" id="Phobius"/>
    </source>
</evidence>
<sequence>MGSPSLEIDWIKKPIGYLQLISFILCMVILGAYYFNHASTDSNFIEIIIGSTFFILLYYILAYFVGERDVEEFSIEGMVFAVAHGIFNVIAGILILVRDGNTSDQYYIAAVCLIIVFILFIIIAVFLYKNR</sequence>
<dbReference type="EnsemblMetazoa" id="SMAR005803-RA">
    <property type="protein sequence ID" value="SMAR005803-PA"/>
    <property type="gene ID" value="SMAR005803"/>
</dbReference>
<dbReference type="AlphaFoldDB" id="T1IX72"/>
<evidence type="ECO:0000313" key="3">
    <source>
        <dbReference type="Proteomes" id="UP000014500"/>
    </source>
</evidence>
<name>T1IX72_STRMM</name>
<proteinExistence type="predicted"/>
<protein>
    <recommendedName>
        <fullName evidence="4">MARVEL domain-containing protein</fullName>
    </recommendedName>
</protein>
<reference evidence="3" key="1">
    <citation type="submission" date="2011-05" db="EMBL/GenBank/DDBJ databases">
        <authorList>
            <person name="Richards S.R."/>
            <person name="Qu J."/>
            <person name="Jiang H."/>
            <person name="Jhangiani S.N."/>
            <person name="Agravi P."/>
            <person name="Goodspeed R."/>
            <person name="Gross S."/>
            <person name="Mandapat C."/>
            <person name="Jackson L."/>
            <person name="Mathew T."/>
            <person name="Pu L."/>
            <person name="Thornton R."/>
            <person name="Saada N."/>
            <person name="Wilczek-Boney K.B."/>
            <person name="Lee S."/>
            <person name="Kovar C."/>
            <person name="Wu Y."/>
            <person name="Scherer S.E."/>
            <person name="Worley K.C."/>
            <person name="Muzny D.M."/>
            <person name="Gibbs R."/>
        </authorList>
    </citation>
    <scope>NUCLEOTIDE SEQUENCE</scope>
    <source>
        <strain evidence="3">Brora</strain>
    </source>
</reference>
<feature type="transmembrane region" description="Helical" evidence="1">
    <location>
        <begin position="106"/>
        <end position="128"/>
    </location>
</feature>
<evidence type="ECO:0008006" key="4">
    <source>
        <dbReference type="Google" id="ProtNLM"/>
    </source>
</evidence>
<keyword evidence="3" id="KW-1185">Reference proteome</keyword>
<evidence type="ECO:0000313" key="2">
    <source>
        <dbReference type="EnsemblMetazoa" id="SMAR005803-PA"/>
    </source>
</evidence>
<dbReference type="Proteomes" id="UP000014500">
    <property type="component" value="Unassembled WGS sequence"/>
</dbReference>
<reference evidence="2" key="2">
    <citation type="submission" date="2015-02" db="UniProtKB">
        <authorList>
            <consortium name="EnsemblMetazoa"/>
        </authorList>
    </citation>
    <scope>IDENTIFICATION</scope>
</reference>
<feature type="transmembrane region" description="Helical" evidence="1">
    <location>
        <begin position="47"/>
        <end position="66"/>
    </location>
</feature>
<dbReference type="PhylomeDB" id="T1IX72"/>